<dbReference type="STRING" id="1172565.AU508_14490"/>
<comment type="similarity">
    <text evidence="1">Belongs to the LysR transcriptional regulatory family.</text>
</comment>
<dbReference type="GO" id="GO:0003677">
    <property type="term" value="F:DNA binding"/>
    <property type="evidence" value="ECO:0007669"/>
    <property type="project" value="UniProtKB-KW"/>
</dbReference>
<dbReference type="PANTHER" id="PTHR30419:SF31">
    <property type="entry name" value="BLR3139 PROTEIN"/>
    <property type="match status" value="1"/>
</dbReference>
<dbReference type="InterPro" id="IPR005119">
    <property type="entry name" value="LysR_subst-bd"/>
</dbReference>
<dbReference type="SUPFAM" id="SSF53850">
    <property type="entry name" value="Periplasmic binding protein-like II"/>
    <property type="match status" value="1"/>
</dbReference>
<evidence type="ECO:0000313" key="6">
    <source>
        <dbReference type="EMBL" id="RAT33255.1"/>
    </source>
</evidence>
<dbReference type="FunFam" id="1.10.10.10:FF:000001">
    <property type="entry name" value="LysR family transcriptional regulator"/>
    <property type="match status" value="1"/>
</dbReference>
<evidence type="ECO:0000256" key="2">
    <source>
        <dbReference type="ARBA" id="ARBA00023015"/>
    </source>
</evidence>
<dbReference type="GO" id="GO:0005829">
    <property type="term" value="C:cytosol"/>
    <property type="evidence" value="ECO:0007669"/>
    <property type="project" value="TreeGrafter"/>
</dbReference>
<reference evidence="6 8" key="1">
    <citation type="submission" date="2016-02" db="EMBL/GenBank/DDBJ databases">
        <title>Species-wide whole genome sequencing reveals diversity, host range in Lonsdalea quercina.</title>
        <authorList>
            <person name="Li Y."/>
        </authorList>
    </citation>
    <scope>NUCLEOTIDE SEQUENCE [LARGE SCALE GENOMIC DNA]</scope>
    <source>
        <strain evidence="6 8">CFCC 12721</strain>
    </source>
</reference>
<keyword evidence="8" id="KW-1185">Reference proteome</keyword>
<keyword evidence="3" id="KW-0238">DNA-binding</keyword>
<dbReference type="PANTHER" id="PTHR30419">
    <property type="entry name" value="HTH-TYPE TRANSCRIPTIONAL REGULATOR YBHD"/>
    <property type="match status" value="1"/>
</dbReference>
<dbReference type="CDD" id="cd05466">
    <property type="entry name" value="PBP2_LTTR_substrate"/>
    <property type="match status" value="1"/>
</dbReference>
<dbReference type="Proteomes" id="UP000274511">
    <property type="component" value="Unassembled WGS sequence"/>
</dbReference>
<accession>A0A3N0U9P9</accession>
<dbReference type="InterPro" id="IPR036390">
    <property type="entry name" value="WH_DNA-bd_sf"/>
</dbReference>
<comment type="caution">
    <text evidence="7">The sequence shown here is derived from an EMBL/GenBank/DDBJ whole genome shotgun (WGS) entry which is preliminary data.</text>
</comment>
<protein>
    <submittedName>
        <fullName evidence="7">LysR family transcriptional regulator</fullName>
    </submittedName>
</protein>
<dbReference type="Pfam" id="PF00126">
    <property type="entry name" value="HTH_1"/>
    <property type="match status" value="1"/>
</dbReference>
<evidence type="ECO:0000256" key="4">
    <source>
        <dbReference type="ARBA" id="ARBA00023163"/>
    </source>
</evidence>
<keyword evidence="4" id="KW-0804">Transcription</keyword>
<evidence type="ECO:0000313" key="9">
    <source>
        <dbReference type="Proteomes" id="UP000274511"/>
    </source>
</evidence>
<dbReference type="SUPFAM" id="SSF46785">
    <property type="entry name" value="Winged helix' DNA-binding domain"/>
    <property type="match status" value="1"/>
</dbReference>
<evidence type="ECO:0000313" key="7">
    <source>
        <dbReference type="EMBL" id="ROH77253.1"/>
    </source>
</evidence>
<dbReference type="PROSITE" id="PS50931">
    <property type="entry name" value="HTH_LYSR"/>
    <property type="match status" value="1"/>
</dbReference>
<organism evidence="7 9">
    <name type="scientific">Lonsdalea populi</name>
    <dbReference type="NCBI Taxonomy" id="1172565"/>
    <lineage>
        <taxon>Bacteria</taxon>
        <taxon>Pseudomonadati</taxon>
        <taxon>Pseudomonadota</taxon>
        <taxon>Gammaproteobacteria</taxon>
        <taxon>Enterobacterales</taxon>
        <taxon>Pectobacteriaceae</taxon>
        <taxon>Lonsdalea</taxon>
    </lineage>
</organism>
<evidence type="ECO:0000313" key="8">
    <source>
        <dbReference type="Proteomes" id="UP000250186"/>
    </source>
</evidence>
<evidence type="ECO:0000259" key="5">
    <source>
        <dbReference type="PROSITE" id="PS50931"/>
    </source>
</evidence>
<feature type="domain" description="HTH lysR-type" evidence="5">
    <location>
        <begin position="1"/>
        <end position="58"/>
    </location>
</feature>
<dbReference type="InterPro" id="IPR036388">
    <property type="entry name" value="WH-like_DNA-bd_sf"/>
</dbReference>
<dbReference type="Gene3D" id="3.40.190.290">
    <property type="match status" value="1"/>
</dbReference>
<sequence>MFLRQLHYLVALAEHQHFAQAAESCWVSQPSLSVALQQMERELGITIIRRERRFQGFTPEGERVLDWARKTLSSLDGLKQEAALARAVAGGNLVIGTVPSAMHAVSTLIKEYRRVIPRLNLKVFSLSTRDILNRLKNQDLHLGIAYSGVSTGAGEIYESLSLYAERFVLLSNSEVAPPAGDAFHWEDVGELPLCLFNHEMQNRRVIEEAFRKAGVTPQVIIETNALSVLYEMVSSGQAYSIAPISAIPDYLIANGIIAHPIESPPLPEMSLLRLRKDNQPALLDSVWGMTKQFDLQSKIDQSIYRTG</sequence>
<dbReference type="RefSeq" id="WP_085687945.1">
    <property type="nucleotide sequence ID" value="NZ_CP065534.1"/>
</dbReference>
<dbReference type="Pfam" id="PF03466">
    <property type="entry name" value="LysR_substrate"/>
    <property type="match status" value="1"/>
</dbReference>
<dbReference type="EMBL" id="LUSW01000023">
    <property type="protein sequence ID" value="RAT33255.1"/>
    <property type="molecule type" value="Genomic_DNA"/>
</dbReference>
<reference evidence="7 9" key="2">
    <citation type="submission" date="2018-10" db="EMBL/GenBank/DDBJ databases">
        <title>New species genome.</title>
        <authorList>
            <person name="Li Y."/>
        </authorList>
    </citation>
    <scope>NUCLEOTIDE SEQUENCE [LARGE SCALE GENOMIC DNA]</scope>
    <source>
        <strain evidence="7 9">L6_4B</strain>
    </source>
</reference>
<dbReference type="Proteomes" id="UP000250186">
    <property type="component" value="Unassembled WGS sequence"/>
</dbReference>
<dbReference type="InterPro" id="IPR000847">
    <property type="entry name" value="LysR_HTH_N"/>
</dbReference>
<gene>
    <name evidence="6" type="ORF">AU492_10880</name>
    <name evidence="7" type="ORF">EC392_14310</name>
</gene>
<dbReference type="GO" id="GO:0003700">
    <property type="term" value="F:DNA-binding transcription factor activity"/>
    <property type="evidence" value="ECO:0007669"/>
    <property type="project" value="InterPro"/>
</dbReference>
<dbReference type="AlphaFoldDB" id="A0A3N0U9P9"/>
<name>A0A3N0U9P9_9GAMM</name>
<dbReference type="OrthoDB" id="9775392at2"/>
<dbReference type="EMBL" id="RJUJ01000016">
    <property type="protein sequence ID" value="ROH77253.1"/>
    <property type="molecule type" value="Genomic_DNA"/>
</dbReference>
<keyword evidence="2" id="KW-0805">Transcription regulation</keyword>
<dbReference type="InterPro" id="IPR050950">
    <property type="entry name" value="HTH-type_LysR_regulators"/>
</dbReference>
<dbReference type="Gene3D" id="1.10.10.10">
    <property type="entry name" value="Winged helix-like DNA-binding domain superfamily/Winged helix DNA-binding domain"/>
    <property type="match status" value="1"/>
</dbReference>
<dbReference type="GeneID" id="61120804"/>
<evidence type="ECO:0000256" key="1">
    <source>
        <dbReference type="ARBA" id="ARBA00009437"/>
    </source>
</evidence>
<proteinExistence type="inferred from homology"/>
<evidence type="ECO:0000256" key="3">
    <source>
        <dbReference type="ARBA" id="ARBA00023125"/>
    </source>
</evidence>